<feature type="compositionally biased region" description="Basic and acidic residues" evidence="1">
    <location>
        <begin position="264"/>
        <end position="278"/>
    </location>
</feature>
<dbReference type="EMBL" id="JRHA01000006">
    <property type="protein sequence ID" value="PQK16541.1"/>
    <property type="molecule type" value="Genomic_DNA"/>
</dbReference>
<evidence type="ECO:0000313" key="3">
    <source>
        <dbReference type="Proteomes" id="UP000237441"/>
    </source>
</evidence>
<feature type="compositionally biased region" description="Low complexity" evidence="1">
    <location>
        <begin position="46"/>
        <end position="60"/>
    </location>
</feature>
<feature type="region of interest" description="Disordered" evidence="1">
    <location>
        <begin position="380"/>
        <end position="415"/>
    </location>
</feature>
<feature type="region of interest" description="Disordered" evidence="1">
    <location>
        <begin position="439"/>
        <end position="490"/>
    </location>
</feature>
<feature type="region of interest" description="Disordered" evidence="1">
    <location>
        <begin position="640"/>
        <end position="660"/>
    </location>
</feature>
<protein>
    <submittedName>
        <fullName evidence="2">Uncharacterized protein</fullName>
    </submittedName>
</protein>
<sequence>MARFTFVKGRKKSPPQLLIAEPLSKAHKILGSTPISIDSPKPWDDASSGFSGGTATSYASTEDDSSDVHVAIAPSEDEWTSDSDMLPSIFESSGLESDSDRGTSKMTRGLRETQSSSTIRLRYDIPPPAPVMVKGVPSKIHRMLDLENHSNDPKLKKKPPMLDFSNLRNASRLSRKASHSQLRTDETVENDVGSLNRSPSTSLTPNRKSPKTHNRDTKDEMPSLAVEDSQHAHMMGGKHRGNLMKEAPSLYYHYEQMTLRQLRKKAETREGKQQRNEEAMEEASTEDDEETEAGQNLPWLHDMLPPTPQTAFMTGLTPAAFHDRSNSTASKVTASTKLSKTIVRPDLQETSMLMLSSDSEEDDGPELVLHSQTNPKCHLPTTVATGASSHTQPSRAPSQVSDYRPTRRSKKASVASANTYVTFPNTRRLSTEARAVTMLAGRGPSRVERDAENSPDAATPLTNLPPAKKLPTPAHTPPEELTPPLSPTSVDFFLRSTRSSVDDSGSHNRYMAVTRQEQMLLSAWRNKQQHDKERPSEAPQQPAEVCNTLELTRASTAEEVEVDETDSVSSAEISAVEAMIEFGFPAPPSTRKKPFFQNAFAASASQGRASTATTDQLSHSSIADIDSILESIQPSLAALTAETPSKGMLKPSPRREESEQREMTLYLDDTESNSDMTDFSEFGYLTMPSLQSGRDKTSLHLSSSVSETMLMQSSSSHSMTTSETKQLDCVRSLPSAMVSVPEDGEPKYDSEDTPRPDSPVSPDFFPTVPQMRTTPTNLARLSAVGSSPTMNKLGWWGDDD</sequence>
<evidence type="ECO:0000313" key="2">
    <source>
        <dbReference type="EMBL" id="PQK16541.1"/>
    </source>
</evidence>
<feature type="region of interest" description="Disordered" evidence="1">
    <location>
        <begin position="737"/>
        <end position="771"/>
    </location>
</feature>
<feature type="region of interest" description="Disordered" evidence="1">
    <location>
        <begin position="781"/>
        <end position="800"/>
    </location>
</feature>
<comment type="caution">
    <text evidence="2">The sequence shown here is derived from an EMBL/GenBank/DDBJ whole genome shotgun (WGS) entry which is preliminary data.</text>
</comment>
<feature type="region of interest" description="Disordered" evidence="1">
    <location>
        <begin position="32"/>
        <end position="118"/>
    </location>
</feature>
<name>A0A2S7YK36_BEABA</name>
<dbReference type="OrthoDB" id="5244050at2759"/>
<organism evidence="2 3">
    <name type="scientific">Beauveria bassiana</name>
    <name type="common">White muscardine disease fungus</name>
    <name type="synonym">Tritirachium shiotae</name>
    <dbReference type="NCBI Taxonomy" id="176275"/>
    <lineage>
        <taxon>Eukaryota</taxon>
        <taxon>Fungi</taxon>
        <taxon>Dikarya</taxon>
        <taxon>Ascomycota</taxon>
        <taxon>Pezizomycotina</taxon>
        <taxon>Sordariomycetes</taxon>
        <taxon>Hypocreomycetidae</taxon>
        <taxon>Hypocreales</taxon>
        <taxon>Cordycipitaceae</taxon>
        <taxon>Beauveria</taxon>
    </lineage>
</organism>
<feature type="compositionally biased region" description="Basic and acidic residues" evidence="1">
    <location>
        <begin position="744"/>
        <end position="755"/>
    </location>
</feature>
<accession>A0A2S7YK36</accession>
<gene>
    <name evidence="2" type="ORF">BB8028_0006g08600</name>
</gene>
<feature type="compositionally biased region" description="Polar residues" evidence="1">
    <location>
        <begin position="781"/>
        <end position="790"/>
    </location>
</feature>
<reference evidence="2 3" key="1">
    <citation type="submission" date="2016-07" db="EMBL/GenBank/DDBJ databases">
        <title>Comparative genomics of the entomopathogenic fungus Beauveria bassiana.</title>
        <authorList>
            <person name="Valero Jimenez C.A."/>
            <person name="Zwaan B.J."/>
            <person name="Van Kan J.A."/>
            <person name="Takken W."/>
            <person name="Debets A.J."/>
            <person name="Schoustra S.E."/>
            <person name="Koenraadt C.J."/>
        </authorList>
    </citation>
    <scope>NUCLEOTIDE SEQUENCE [LARGE SCALE GENOMIC DNA]</scope>
    <source>
        <strain evidence="2 3">ARSEF 8028</strain>
    </source>
</reference>
<proteinExistence type="predicted"/>
<feature type="compositionally biased region" description="Pro residues" evidence="1">
    <location>
        <begin position="474"/>
        <end position="486"/>
    </location>
</feature>
<feature type="region of interest" description="Disordered" evidence="1">
    <location>
        <begin position="147"/>
        <end position="223"/>
    </location>
</feature>
<feature type="compositionally biased region" description="Polar residues" evidence="1">
    <location>
        <begin position="193"/>
        <end position="207"/>
    </location>
</feature>
<feature type="compositionally biased region" description="Acidic residues" evidence="1">
    <location>
        <begin position="279"/>
        <end position="292"/>
    </location>
</feature>
<feature type="region of interest" description="Disordered" evidence="1">
    <location>
        <begin position="262"/>
        <end position="293"/>
    </location>
</feature>
<dbReference type="AlphaFoldDB" id="A0A2S7YK36"/>
<dbReference type="Proteomes" id="UP000237441">
    <property type="component" value="Unassembled WGS sequence"/>
</dbReference>
<feature type="compositionally biased region" description="Polar residues" evidence="1">
    <location>
        <begin position="382"/>
        <end position="401"/>
    </location>
</feature>
<evidence type="ECO:0000256" key="1">
    <source>
        <dbReference type="SAM" id="MobiDB-lite"/>
    </source>
</evidence>